<proteinExistence type="predicted"/>
<evidence type="ECO:0000313" key="3">
    <source>
        <dbReference type="Proteomes" id="UP000179860"/>
    </source>
</evidence>
<sequence>MPDEIFVCKIKTSRSVPARLIIVTLTVILALAALGYRTAAKQMTEATFHDQRSDDGKYIARYAYLPATALP</sequence>
<keyword evidence="3" id="KW-1185">Reference proteome</keyword>
<reference evidence="2" key="2">
    <citation type="submission" date="2021-06" db="EMBL/GenBank/DDBJ databases">
        <authorList>
            <person name="Rogers T.H."/>
            <person name="Ramsay J.P."/>
            <person name="Wang P."/>
            <person name="Terpolilli J."/>
        </authorList>
    </citation>
    <scope>NUCLEOTIDE SEQUENCE [LARGE SCALE GENOMIC DNA]</scope>
    <source>
        <strain evidence="2">WSM5005</strain>
    </source>
</reference>
<organism evidence="2 3">
    <name type="scientific">Paraburkholderia sprentiae WSM5005</name>
    <dbReference type="NCBI Taxonomy" id="754502"/>
    <lineage>
        <taxon>Bacteria</taxon>
        <taxon>Pseudomonadati</taxon>
        <taxon>Pseudomonadota</taxon>
        <taxon>Betaproteobacteria</taxon>
        <taxon>Burkholderiales</taxon>
        <taxon>Burkholderiaceae</taxon>
        <taxon>Paraburkholderia</taxon>
    </lineage>
</organism>
<keyword evidence="1" id="KW-1133">Transmembrane helix</keyword>
<keyword evidence="1" id="KW-0472">Membrane</keyword>
<dbReference type="Proteomes" id="UP000179860">
    <property type="component" value="Chromosome 2"/>
</dbReference>
<dbReference type="EMBL" id="CP017562">
    <property type="protein sequence ID" value="APA87593.1"/>
    <property type="molecule type" value="Genomic_DNA"/>
</dbReference>
<dbReference type="RefSeq" id="WP_027195016.1">
    <property type="nucleotide sequence ID" value="NZ_CP017562.2"/>
</dbReference>
<feature type="transmembrane region" description="Helical" evidence="1">
    <location>
        <begin position="16"/>
        <end position="36"/>
    </location>
</feature>
<dbReference type="KEGG" id="pspw:BJG93_19155"/>
<reference evidence="2" key="1">
    <citation type="submission" date="2016-09" db="EMBL/GenBank/DDBJ databases">
        <title>The Complete Genome of Burkholderia sprentiae wsm5005.</title>
        <authorList>
            <person name="De Meyer S."/>
            <person name="Wang P."/>
            <person name="Terpolilli J."/>
        </authorList>
    </citation>
    <scope>NUCLEOTIDE SEQUENCE [LARGE SCALE GENOMIC DNA]</scope>
    <source>
        <strain evidence="2">WSM5005</strain>
    </source>
</reference>
<evidence type="ECO:0000256" key="1">
    <source>
        <dbReference type="SAM" id="Phobius"/>
    </source>
</evidence>
<evidence type="ECO:0000313" key="2">
    <source>
        <dbReference type="EMBL" id="APA87593.1"/>
    </source>
</evidence>
<accession>A0A1I9YMR0</accession>
<keyword evidence="1" id="KW-0812">Transmembrane</keyword>
<name>A0A1I9YMR0_9BURK</name>
<dbReference type="AlphaFoldDB" id="A0A1I9YMR0"/>
<gene>
    <name evidence="2" type="ORF">BJG93_19155</name>
</gene>
<protein>
    <submittedName>
        <fullName evidence="2">Uncharacterized protein</fullName>
    </submittedName>
</protein>